<dbReference type="InterPro" id="IPR007133">
    <property type="entry name" value="RNA_pol_II-assoc_Paf1"/>
</dbReference>
<feature type="region of interest" description="Disordered" evidence="4">
    <location>
        <begin position="686"/>
        <end position="753"/>
    </location>
</feature>
<evidence type="ECO:0000256" key="3">
    <source>
        <dbReference type="ARBA" id="ARBA00023242"/>
    </source>
</evidence>
<name>A0A2G2WP83_CAPBA</name>
<dbReference type="PANTHER" id="PTHR23188:SF12">
    <property type="entry name" value="RNA POLYMERASE II-ASSOCIATED FACTOR 1 HOMOLOG"/>
    <property type="match status" value="1"/>
</dbReference>
<dbReference type="STRING" id="33114.A0A2G2WP83"/>
<reference evidence="6" key="2">
    <citation type="journal article" date="2017" name="J. Anim. Genet.">
        <title>Multiple reference genome sequences of hot pepper reveal the massive evolution of plant disease resistance genes by retroduplication.</title>
        <authorList>
            <person name="Kim S."/>
            <person name="Park J."/>
            <person name="Yeom S.-I."/>
            <person name="Kim Y.-M."/>
            <person name="Seo E."/>
            <person name="Kim K.-T."/>
            <person name="Kim M.-S."/>
            <person name="Lee J.M."/>
            <person name="Cheong K."/>
            <person name="Shin H.-S."/>
            <person name="Kim S.-B."/>
            <person name="Han K."/>
            <person name="Lee J."/>
            <person name="Park M."/>
            <person name="Lee H.-A."/>
            <person name="Lee H.-Y."/>
            <person name="Lee Y."/>
            <person name="Oh S."/>
            <person name="Lee J.H."/>
            <person name="Choi E."/>
            <person name="Choi E."/>
            <person name="Lee S.E."/>
            <person name="Jeon J."/>
            <person name="Kim H."/>
            <person name="Choi G."/>
            <person name="Song H."/>
            <person name="Lee J."/>
            <person name="Lee S.-C."/>
            <person name="Kwon J.-K."/>
            <person name="Lee H.-Y."/>
            <person name="Koo N."/>
            <person name="Hong Y."/>
            <person name="Kim R.W."/>
            <person name="Kang W.-H."/>
            <person name="Huh J.H."/>
            <person name="Kang B.-C."/>
            <person name="Yang T.-J."/>
            <person name="Lee Y.-H."/>
            <person name="Bennetzen J.L."/>
            <person name="Choi D."/>
        </authorList>
    </citation>
    <scope>NUCLEOTIDE SEQUENCE [LARGE SCALE GENOMIC DNA]</scope>
    <source>
        <strain evidence="6">cv. PBC81</strain>
    </source>
</reference>
<dbReference type="GO" id="GO:0006368">
    <property type="term" value="P:transcription elongation by RNA polymerase II"/>
    <property type="evidence" value="ECO:0007669"/>
    <property type="project" value="InterPro"/>
</dbReference>
<reference evidence="5 6" key="1">
    <citation type="journal article" date="2017" name="Genome Biol.">
        <title>New reference genome sequences of hot pepper reveal the massive evolution of plant disease-resistance genes by retroduplication.</title>
        <authorList>
            <person name="Kim S."/>
            <person name="Park J."/>
            <person name="Yeom S.I."/>
            <person name="Kim Y.M."/>
            <person name="Seo E."/>
            <person name="Kim K.T."/>
            <person name="Kim M.S."/>
            <person name="Lee J.M."/>
            <person name="Cheong K."/>
            <person name="Shin H.S."/>
            <person name="Kim S.B."/>
            <person name="Han K."/>
            <person name="Lee J."/>
            <person name="Park M."/>
            <person name="Lee H.A."/>
            <person name="Lee H.Y."/>
            <person name="Lee Y."/>
            <person name="Oh S."/>
            <person name="Lee J.H."/>
            <person name="Choi E."/>
            <person name="Choi E."/>
            <person name="Lee S.E."/>
            <person name="Jeon J."/>
            <person name="Kim H."/>
            <person name="Choi G."/>
            <person name="Song H."/>
            <person name="Lee J."/>
            <person name="Lee S.C."/>
            <person name="Kwon J.K."/>
            <person name="Lee H.Y."/>
            <person name="Koo N."/>
            <person name="Hong Y."/>
            <person name="Kim R.W."/>
            <person name="Kang W.H."/>
            <person name="Huh J.H."/>
            <person name="Kang B.C."/>
            <person name="Yang T.J."/>
            <person name="Lee Y.H."/>
            <person name="Bennetzen J.L."/>
            <person name="Choi D."/>
        </authorList>
    </citation>
    <scope>NUCLEOTIDE SEQUENCE [LARGE SCALE GENOMIC DNA]</scope>
    <source>
        <strain evidence="6">cv. PBC81</strain>
    </source>
</reference>
<protein>
    <submittedName>
        <fullName evidence="5">Protein PAF1-like protein</fullName>
    </submittedName>
</protein>
<feature type="compositionally biased region" description="Polar residues" evidence="4">
    <location>
        <begin position="107"/>
        <end position="116"/>
    </location>
</feature>
<evidence type="ECO:0000313" key="6">
    <source>
        <dbReference type="Proteomes" id="UP000224567"/>
    </source>
</evidence>
<feature type="region of interest" description="Disordered" evidence="4">
    <location>
        <begin position="1"/>
        <end position="146"/>
    </location>
</feature>
<accession>A0A2G2WP83</accession>
<dbReference type="Proteomes" id="UP000224567">
    <property type="component" value="Unassembled WGS sequence"/>
</dbReference>
<dbReference type="OrthoDB" id="10260285at2759"/>
<evidence type="ECO:0000313" key="5">
    <source>
        <dbReference type="EMBL" id="PHT47054.1"/>
    </source>
</evidence>
<feature type="compositionally biased region" description="Basic and acidic residues" evidence="4">
    <location>
        <begin position="82"/>
        <end position="106"/>
    </location>
</feature>
<feature type="region of interest" description="Disordered" evidence="4">
    <location>
        <begin position="515"/>
        <end position="563"/>
    </location>
</feature>
<keyword evidence="6" id="KW-1185">Reference proteome</keyword>
<comment type="caution">
    <text evidence="5">The sequence shown here is derived from an EMBL/GenBank/DDBJ whole genome shotgun (WGS) entry which is preliminary data.</text>
</comment>
<dbReference type="Pfam" id="PF03985">
    <property type="entry name" value="Paf1"/>
    <property type="match status" value="1"/>
</dbReference>
<comment type="subcellular location">
    <subcellularLocation>
        <location evidence="1">Nucleus</location>
    </subcellularLocation>
</comment>
<feature type="compositionally biased region" description="Pro residues" evidence="4">
    <location>
        <begin position="1"/>
        <end position="22"/>
    </location>
</feature>
<evidence type="ECO:0000256" key="4">
    <source>
        <dbReference type="SAM" id="MobiDB-lite"/>
    </source>
</evidence>
<dbReference type="EMBL" id="MLFT02000005">
    <property type="protein sequence ID" value="PHT47054.1"/>
    <property type="molecule type" value="Genomic_DNA"/>
</dbReference>
<dbReference type="GO" id="GO:0000993">
    <property type="term" value="F:RNA polymerase II complex binding"/>
    <property type="evidence" value="ECO:0007669"/>
    <property type="project" value="TreeGrafter"/>
</dbReference>
<feature type="compositionally biased region" description="Basic and acidic residues" evidence="4">
    <location>
        <begin position="28"/>
        <end position="40"/>
    </location>
</feature>
<comment type="similarity">
    <text evidence="2">Belongs to the PAF1 family.</text>
</comment>
<dbReference type="AlphaFoldDB" id="A0A2G2WP83"/>
<sequence>MNPPPPPPPSGRPPLPPRPPSSVAPMHQRYESRAGAEKRRNSGWRESGHGNQAVRSKQPAHSLPPLSVKKGNAPSSSSSGRVETEEERRLRKKREFEKKQKLRESQNRILQKTQKLASGMKGDGSTSTPHTSHRRIAPLTENPLKKPTHFHGKLIFRNELPDPSAQLKILSLRKDPDRFTKYATTSLEKMHKPELYVEPDLGIPLDLLDLSVYNPPKDVKIPLAPEDEELLRDDDPITPINKVGIKKKERPTNEGVSWLTKTEYISPLTSESAKQPLTEKQAKELRERRGGRNILEDLNDRNMQIQEIEASFEACKSRPVHPTNHELRPVKVQPLFPDFDRYKDQFVLANFDGAPTADSEDYNKLDKTLRDAYESQAIMKCFEATSSDADKPGKFLAYMVPAPNELSKDMYDENEDISYSKIREYHWDVRGDGADDPTTYAVAFGDTDAHYMPVPTKLVLKRKRGKEGKSNDEGEHFPVAARVTVRKNQHILPFKKKRSRMESLQHFKRPWAHDHEQMARTRGSRAGGRNRGSTSRVLSWGRGRPRYQGQGRAATPIRDQVRDPIPDPVIAPGIEIAPVGGPPIVEVQPAGQGGVDLGAQPAAAAPKVEVPPAPVVPQPAVAQPLISTEKQKMLGRFLRLTPPRPAGSPPVTWTQFSEAFLGKYMPRSMCERLRDEFTALRQGRGFHSRYPHQQPSQYQGQPSRPVQASLQIPDRGQPVYCNSSGQSSSQPQRVVQSGSSSRGGHSGFAGPSS</sequence>
<organism evidence="5 6">
    <name type="scientific">Capsicum baccatum</name>
    <name type="common">Peruvian pepper</name>
    <dbReference type="NCBI Taxonomy" id="33114"/>
    <lineage>
        <taxon>Eukaryota</taxon>
        <taxon>Viridiplantae</taxon>
        <taxon>Streptophyta</taxon>
        <taxon>Embryophyta</taxon>
        <taxon>Tracheophyta</taxon>
        <taxon>Spermatophyta</taxon>
        <taxon>Magnoliopsida</taxon>
        <taxon>eudicotyledons</taxon>
        <taxon>Gunneridae</taxon>
        <taxon>Pentapetalae</taxon>
        <taxon>asterids</taxon>
        <taxon>lamiids</taxon>
        <taxon>Solanales</taxon>
        <taxon>Solanaceae</taxon>
        <taxon>Solanoideae</taxon>
        <taxon>Capsiceae</taxon>
        <taxon>Capsicum</taxon>
    </lineage>
</organism>
<evidence type="ECO:0000256" key="2">
    <source>
        <dbReference type="ARBA" id="ARBA00007560"/>
    </source>
</evidence>
<keyword evidence="3" id="KW-0539">Nucleus</keyword>
<dbReference type="PANTHER" id="PTHR23188">
    <property type="entry name" value="RNA POLYMERASE II-ASSOCIATED FACTOR 1 HOMOLOG"/>
    <property type="match status" value="1"/>
</dbReference>
<dbReference type="GO" id="GO:0016593">
    <property type="term" value="C:Cdc73/Paf1 complex"/>
    <property type="evidence" value="ECO:0007669"/>
    <property type="project" value="InterPro"/>
</dbReference>
<gene>
    <name evidence="5" type="ORF">CQW23_11262</name>
</gene>
<feature type="compositionally biased region" description="Low complexity" evidence="4">
    <location>
        <begin position="723"/>
        <end position="743"/>
    </location>
</feature>
<dbReference type="GO" id="GO:0003682">
    <property type="term" value="F:chromatin binding"/>
    <property type="evidence" value="ECO:0007669"/>
    <property type="project" value="TreeGrafter"/>
</dbReference>
<proteinExistence type="inferred from homology"/>
<feature type="compositionally biased region" description="Polar residues" evidence="4">
    <location>
        <begin position="691"/>
        <end position="710"/>
    </location>
</feature>
<evidence type="ECO:0000256" key="1">
    <source>
        <dbReference type="ARBA" id="ARBA00004123"/>
    </source>
</evidence>